<evidence type="ECO:0000256" key="6">
    <source>
        <dbReference type="ARBA" id="ARBA00037963"/>
    </source>
</evidence>
<evidence type="ECO:0000256" key="3">
    <source>
        <dbReference type="ARBA" id="ARBA00022490"/>
    </source>
</evidence>
<evidence type="ECO:0000259" key="8">
    <source>
        <dbReference type="Pfam" id="PF07888"/>
    </source>
</evidence>
<sequence length="286" mass="33653">MDKQPTAVFRNVGQSYFPQTRVECHYSLTSEHRWSSCDWIGIFEVGWSSVKQYYTYTWVLVPESYAEGTNVNCCALFHSFYLPHPSPKEYQFVYVNKDGEACAFSRSFTFCAPKPLEELETLKEEKGEEEEEDGEEELLLVIPRAQLLQSQLDECLKRQADIQQALQEAKEEAENEREHNKIAKMEWELEREAMKGEITELRDNLRYNSDTLKKMEGKHKDVRYSQENLTYELSKLMAEKAESEQRVRDLEEDMKVLTSQEKAENTELERKVFQTSNILVYIYPET</sequence>
<comment type="similarity">
    <text evidence="6">Belongs to the CALCOCO family.</text>
</comment>
<keyword evidence="3" id="KW-0963">Cytoplasm</keyword>
<dbReference type="AlphaFoldDB" id="A0AAV1EQY3"/>
<gene>
    <name evidence="10" type="ORF">XNOV1_A035938</name>
</gene>
<dbReference type="PANTHER" id="PTHR31915">
    <property type="entry name" value="SKICH DOMAIN-CONTAINING PROTEIN"/>
    <property type="match status" value="1"/>
</dbReference>
<dbReference type="Proteomes" id="UP001178508">
    <property type="component" value="Chromosome 2"/>
</dbReference>
<evidence type="ECO:0000256" key="1">
    <source>
        <dbReference type="ARBA" id="ARBA00004123"/>
    </source>
</evidence>
<keyword evidence="4 7" id="KW-0175">Coiled coil</keyword>
<accession>A0AAV1EQY3</accession>
<dbReference type="InterPro" id="IPR041611">
    <property type="entry name" value="SKICH"/>
</dbReference>
<dbReference type="GO" id="GO:0003713">
    <property type="term" value="F:transcription coactivator activity"/>
    <property type="evidence" value="ECO:0007669"/>
    <property type="project" value="TreeGrafter"/>
</dbReference>
<dbReference type="GO" id="GO:0005737">
    <property type="term" value="C:cytoplasm"/>
    <property type="evidence" value="ECO:0007669"/>
    <property type="project" value="UniProtKB-SubCell"/>
</dbReference>
<feature type="domain" description="SKICH" evidence="9">
    <location>
        <begin position="8"/>
        <end position="110"/>
    </location>
</feature>
<dbReference type="Gene3D" id="2.60.40.2840">
    <property type="match status" value="1"/>
</dbReference>
<dbReference type="PANTHER" id="PTHR31915:SF5">
    <property type="entry name" value="CALCIUM-BINDING AND COILED-COIL DOMAIN-CONTAINING PROTEIN 1"/>
    <property type="match status" value="1"/>
</dbReference>
<reference evidence="10" key="1">
    <citation type="submission" date="2023-08" db="EMBL/GenBank/DDBJ databases">
        <authorList>
            <person name="Alioto T."/>
            <person name="Alioto T."/>
            <person name="Gomez Garrido J."/>
        </authorList>
    </citation>
    <scope>NUCLEOTIDE SEQUENCE</scope>
</reference>
<evidence type="ECO:0000256" key="4">
    <source>
        <dbReference type="ARBA" id="ARBA00023054"/>
    </source>
</evidence>
<evidence type="ECO:0000313" key="11">
    <source>
        <dbReference type="Proteomes" id="UP001178508"/>
    </source>
</evidence>
<dbReference type="Pfam" id="PF07888">
    <property type="entry name" value="CALCOCO1"/>
    <property type="match status" value="1"/>
</dbReference>
<evidence type="ECO:0000256" key="2">
    <source>
        <dbReference type="ARBA" id="ARBA00004496"/>
    </source>
</evidence>
<dbReference type="InterPro" id="IPR012852">
    <property type="entry name" value="CALCOCO1-like"/>
</dbReference>
<dbReference type="GO" id="GO:0005634">
    <property type="term" value="C:nucleus"/>
    <property type="evidence" value="ECO:0007669"/>
    <property type="project" value="UniProtKB-SubCell"/>
</dbReference>
<proteinExistence type="inferred from homology"/>
<dbReference type="EMBL" id="OY660865">
    <property type="protein sequence ID" value="CAJ1051146.1"/>
    <property type="molecule type" value="Genomic_DNA"/>
</dbReference>
<keyword evidence="11" id="KW-1185">Reference proteome</keyword>
<evidence type="ECO:0000259" key="9">
    <source>
        <dbReference type="Pfam" id="PF17751"/>
    </source>
</evidence>
<evidence type="ECO:0000256" key="5">
    <source>
        <dbReference type="ARBA" id="ARBA00023242"/>
    </source>
</evidence>
<protein>
    <submittedName>
        <fullName evidence="10">Calcium-binding and coiled-coil domain-containing protein 1b</fullName>
    </submittedName>
</protein>
<name>A0AAV1EQY3_XYRNO</name>
<evidence type="ECO:0000256" key="7">
    <source>
        <dbReference type="SAM" id="Coils"/>
    </source>
</evidence>
<dbReference type="InterPro" id="IPR051002">
    <property type="entry name" value="UBA_autophagy_assoc_protein"/>
</dbReference>
<feature type="domain" description="Calcium binding and coiled-coil" evidence="8">
    <location>
        <begin position="114"/>
        <end position="271"/>
    </location>
</feature>
<evidence type="ECO:0000313" key="10">
    <source>
        <dbReference type="EMBL" id="CAJ1051146.1"/>
    </source>
</evidence>
<dbReference type="GO" id="GO:0045944">
    <property type="term" value="P:positive regulation of transcription by RNA polymerase II"/>
    <property type="evidence" value="ECO:0007669"/>
    <property type="project" value="TreeGrafter"/>
</dbReference>
<organism evidence="10 11">
    <name type="scientific">Xyrichtys novacula</name>
    <name type="common">Pearly razorfish</name>
    <name type="synonym">Hemipteronotus novacula</name>
    <dbReference type="NCBI Taxonomy" id="13765"/>
    <lineage>
        <taxon>Eukaryota</taxon>
        <taxon>Metazoa</taxon>
        <taxon>Chordata</taxon>
        <taxon>Craniata</taxon>
        <taxon>Vertebrata</taxon>
        <taxon>Euteleostomi</taxon>
        <taxon>Actinopterygii</taxon>
        <taxon>Neopterygii</taxon>
        <taxon>Teleostei</taxon>
        <taxon>Neoteleostei</taxon>
        <taxon>Acanthomorphata</taxon>
        <taxon>Eupercaria</taxon>
        <taxon>Labriformes</taxon>
        <taxon>Labridae</taxon>
        <taxon>Xyrichtys</taxon>
    </lineage>
</organism>
<keyword evidence="5" id="KW-0539">Nucleus</keyword>
<comment type="subcellular location">
    <subcellularLocation>
        <location evidence="2">Cytoplasm</location>
    </subcellularLocation>
    <subcellularLocation>
        <location evidence="1">Nucleus</location>
    </subcellularLocation>
</comment>
<dbReference type="Pfam" id="PF17751">
    <property type="entry name" value="SKICH"/>
    <property type="match status" value="1"/>
</dbReference>
<feature type="coiled-coil region" evidence="7">
    <location>
        <begin position="152"/>
        <end position="267"/>
    </location>
</feature>